<feature type="compositionally biased region" description="Basic and acidic residues" evidence="12">
    <location>
        <begin position="618"/>
        <end position="634"/>
    </location>
</feature>
<dbReference type="InterPro" id="IPR001965">
    <property type="entry name" value="Znf_PHD"/>
</dbReference>
<feature type="compositionally biased region" description="Basic residues" evidence="12">
    <location>
        <begin position="85"/>
        <end position="99"/>
    </location>
</feature>
<evidence type="ECO:0000256" key="5">
    <source>
        <dbReference type="ARBA" id="ARBA00022723"/>
    </source>
</evidence>
<dbReference type="Gramene" id="EME29691">
    <property type="protein sequence ID" value="EME29691"/>
    <property type="gene ID" value="Gasu_29130"/>
</dbReference>
<evidence type="ECO:0000256" key="1">
    <source>
        <dbReference type="ARBA" id="ARBA00004123"/>
    </source>
</evidence>
<keyword evidence="6 11" id="KW-0863">Zinc-finger</keyword>
<feature type="domain" description="PHD-type" evidence="13">
    <location>
        <begin position="209"/>
        <end position="259"/>
    </location>
</feature>
<dbReference type="PANTHER" id="PTHR13142">
    <property type="entry name" value="INNER CENTROMERE PROTEIN"/>
    <property type="match status" value="1"/>
</dbReference>
<evidence type="ECO:0000256" key="12">
    <source>
        <dbReference type="SAM" id="MobiDB-lite"/>
    </source>
</evidence>
<dbReference type="GO" id="GO:0007059">
    <property type="term" value="P:chromosome segregation"/>
    <property type="evidence" value="ECO:0007669"/>
    <property type="project" value="UniProtKB-KW"/>
</dbReference>
<feature type="compositionally biased region" description="Polar residues" evidence="12">
    <location>
        <begin position="689"/>
        <end position="703"/>
    </location>
</feature>
<sequence length="1139" mass="129790">MESIPTEQRHSSPYLEQVLQALDAARKQALEELQQQAEDIREWCTTTTQNTCKSLTEEYKYMTLVGKRKNSYEKVTLGLLCPPSTKKKRSTSNNRKSKKVDKLHCLKDQETAGREQDNHQQMEEDPYEFKEDEEEEEEAVKQRRKRRSKASNQQKWEAPRQSRRSKRGHSKLSEHKITVEKKSHGSVDLDSLSPYSRAIAQGRSPTKYETYCRVCKKTDYEDLLLLCDHCDDAFHTFCCNPRLQSVPEGDWFCPKCTNNATVDTTNRWNMDVDNSIQDKPVEVANSDVQQEQQCGKNDISLETQVKDDDEKEATDKKELNHCEEPLTLNNSESSALQIRRPRKARKGSKRVEKTESSNKSTKAVGKRGRPRKEQSQAKDLVTSHPKQEGSFSDYLDGIAAIMEGEISEQASLNKNNSNNVAISKQQESLQVEKSGLTSSGDSVSSLHLGTIMKPLEEAHNSEQENNEKQLSPKYHSHRMSSIEDDCKTPGRKPQENLSSRKERTQERYVNVHREDETEQSNTKENVAVVEKVWQMFNIDSTGSVAVEETSKTPSSKAVGKGVQAVTKTSERKLQSLTESIYKKKKKIGRVGDKSSGLVGLESISNLSTALFSKLDNTTRDIQGEEKPLEVHGTEENPTQAVVDVDNATLSPAEKKGKEEKVSNPNSRDLSEMQPLKLSSPPEEADDTHSQPQVTSKPLSNNSRAAELRSKIQRLRSNQEEVQPSSDPKSVGSSSKEDNSSAEKVKTPQVGIFKRIASLFGSPSPFKKASPPESKAVEGPTQESTQLLVDPTSPNSRHHLTSVKSSPSKTSEKSGLPVAPSKGSNIVTSFSSFLSNNGREKKNEDPNKKEVKSVGTNTKMVEEKLAQMDAKKKAIQEQKRRENEEKLRRAEERRKQQALEEQRKEEERKKQEEERERRRKEQALLLKKAKEEEEAKRKEESRKRHEELVAKQAMEAERRRKELEMKEHRLHHENNDLNSNKWKNEQRSLGLRPKAVTECNAQETEPLVLKDKNTESHVTPDSKGHTEAHNSYQLTDEKQKHEDEDSDEEYERRKRKRIPSWARSHNLRELLQQQVNVNPEEIFPCADTCDLEEIFGPNERKKRYRNRQRTSSGNWSASERSLLLSPDSTINKSSELSHIR</sequence>
<evidence type="ECO:0000256" key="11">
    <source>
        <dbReference type="PROSITE-ProRule" id="PRU00146"/>
    </source>
</evidence>
<dbReference type="GO" id="GO:0005634">
    <property type="term" value="C:nucleus"/>
    <property type="evidence" value="ECO:0007669"/>
    <property type="project" value="UniProtKB-SubCell"/>
</dbReference>
<evidence type="ECO:0000256" key="10">
    <source>
        <dbReference type="ARBA" id="ARBA00023242"/>
    </source>
</evidence>
<evidence type="ECO:0000256" key="2">
    <source>
        <dbReference type="ARBA" id="ARBA00004186"/>
    </source>
</evidence>
<dbReference type="Proteomes" id="UP000030680">
    <property type="component" value="Unassembled WGS sequence"/>
</dbReference>
<reference evidence="15" key="1">
    <citation type="journal article" date="2013" name="Science">
        <title>Gene transfer from bacteria and archaea facilitated evolution of an extremophilic eukaryote.</title>
        <authorList>
            <person name="Schonknecht G."/>
            <person name="Chen W.H."/>
            <person name="Ternes C.M."/>
            <person name="Barbier G.G."/>
            <person name="Shrestha R.P."/>
            <person name="Stanke M."/>
            <person name="Brautigam A."/>
            <person name="Baker B.J."/>
            <person name="Banfield J.F."/>
            <person name="Garavito R.M."/>
            <person name="Carr K."/>
            <person name="Wilkerson C."/>
            <person name="Rensing S.A."/>
            <person name="Gagneul D."/>
            <person name="Dickenson N.E."/>
            <person name="Oesterhelt C."/>
            <person name="Lercher M.J."/>
            <person name="Weber A.P."/>
        </authorList>
    </citation>
    <scope>NUCLEOTIDE SEQUENCE [LARGE SCALE GENOMIC DNA]</scope>
    <source>
        <strain evidence="15">074W</strain>
    </source>
</reference>
<organism evidence="14 15">
    <name type="scientific">Galdieria sulphuraria</name>
    <name type="common">Red alga</name>
    <dbReference type="NCBI Taxonomy" id="130081"/>
    <lineage>
        <taxon>Eukaryota</taxon>
        <taxon>Rhodophyta</taxon>
        <taxon>Bangiophyceae</taxon>
        <taxon>Galdieriales</taxon>
        <taxon>Galdieriaceae</taxon>
        <taxon>Galdieria</taxon>
    </lineage>
</organism>
<keyword evidence="7" id="KW-0159">Chromosome partition</keyword>
<dbReference type="CDD" id="cd15543">
    <property type="entry name" value="PHD_RSF1"/>
    <property type="match status" value="1"/>
</dbReference>
<evidence type="ECO:0000256" key="7">
    <source>
        <dbReference type="ARBA" id="ARBA00022829"/>
    </source>
</evidence>
<feature type="region of interest" description="Disordered" evidence="12">
    <location>
        <begin position="81"/>
        <end position="188"/>
    </location>
</feature>
<feature type="compositionally biased region" description="Basic and acidic residues" evidence="12">
    <location>
        <begin position="652"/>
        <end position="661"/>
    </location>
</feature>
<feature type="compositionally biased region" description="Polar residues" evidence="12">
    <location>
        <begin position="780"/>
        <end position="794"/>
    </location>
</feature>
<dbReference type="PROSITE" id="PS01359">
    <property type="entry name" value="ZF_PHD_1"/>
    <property type="match status" value="1"/>
</dbReference>
<feature type="compositionally biased region" description="Basic and acidic residues" evidence="12">
    <location>
        <begin position="100"/>
        <end position="122"/>
    </location>
</feature>
<feature type="compositionally biased region" description="Basic and acidic residues" evidence="12">
    <location>
        <begin position="480"/>
        <end position="515"/>
    </location>
</feature>
<feature type="compositionally biased region" description="Polar residues" evidence="12">
    <location>
        <begin position="821"/>
        <end position="836"/>
    </location>
</feature>
<name>M2W1Y1_GALSU</name>
<dbReference type="PROSITE" id="PS50016">
    <property type="entry name" value="ZF_PHD_2"/>
    <property type="match status" value="1"/>
</dbReference>
<feature type="compositionally biased region" description="Basic and acidic residues" evidence="12">
    <location>
        <begin position="457"/>
        <end position="467"/>
    </location>
</feature>
<dbReference type="AlphaFoldDB" id="M2W1Y1"/>
<keyword evidence="5" id="KW-0479">Metal-binding</keyword>
<dbReference type="Pfam" id="PF03941">
    <property type="entry name" value="INCENP_ARK-bind"/>
    <property type="match status" value="1"/>
</dbReference>
<dbReference type="InterPro" id="IPR005635">
    <property type="entry name" value="Inner_centromere_prot_ARK-bd"/>
</dbReference>
<protein>
    <submittedName>
        <fullName evidence="14">DNA binding / methyl-CpG binding protein isoform 2</fullName>
    </submittedName>
</protein>
<feature type="compositionally biased region" description="Basic residues" evidence="12">
    <location>
        <begin position="339"/>
        <end position="348"/>
    </location>
</feature>
<feature type="compositionally biased region" description="Basic and acidic residues" evidence="12">
    <location>
        <begin position="1007"/>
        <end position="1027"/>
    </location>
</feature>
<evidence type="ECO:0000256" key="9">
    <source>
        <dbReference type="ARBA" id="ARBA00023212"/>
    </source>
</evidence>
<evidence type="ECO:0000256" key="3">
    <source>
        <dbReference type="ARBA" id="ARBA00010042"/>
    </source>
</evidence>
<dbReference type="GO" id="GO:0005819">
    <property type="term" value="C:spindle"/>
    <property type="evidence" value="ECO:0007669"/>
    <property type="project" value="UniProtKB-SubCell"/>
</dbReference>
<feature type="compositionally biased region" description="Basic residues" evidence="12">
    <location>
        <begin position="161"/>
        <end position="170"/>
    </location>
</feature>
<feature type="compositionally biased region" description="Basic and acidic residues" evidence="12">
    <location>
        <begin position="304"/>
        <end position="324"/>
    </location>
</feature>
<feature type="compositionally biased region" description="Polar residues" evidence="12">
    <location>
        <begin position="287"/>
        <end position="303"/>
    </location>
</feature>
<proteinExistence type="inferred from homology"/>
<evidence type="ECO:0000256" key="4">
    <source>
        <dbReference type="ARBA" id="ARBA00022490"/>
    </source>
</evidence>
<keyword evidence="10" id="KW-0539">Nucleus</keyword>
<dbReference type="InterPro" id="IPR011011">
    <property type="entry name" value="Znf_FYVE_PHD"/>
</dbReference>
<keyword evidence="15" id="KW-1185">Reference proteome</keyword>
<evidence type="ECO:0000313" key="15">
    <source>
        <dbReference type="Proteomes" id="UP000030680"/>
    </source>
</evidence>
<dbReference type="PANTHER" id="PTHR13142:SF1">
    <property type="entry name" value="INNER CENTROMERE PROTEIN"/>
    <property type="match status" value="1"/>
</dbReference>
<evidence type="ECO:0000313" key="14">
    <source>
        <dbReference type="EMBL" id="EME29691.1"/>
    </source>
</evidence>
<dbReference type="GeneID" id="17088468"/>
<dbReference type="eggNOG" id="KOG1245">
    <property type="taxonomic scope" value="Eukaryota"/>
</dbReference>
<feature type="compositionally biased region" description="Basic and acidic residues" evidence="12">
    <location>
        <begin position="837"/>
        <end position="851"/>
    </location>
</feature>
<evidence type="ECO:0000259" key="13">
    <source>
        <dbReference type="PROSITE" id="PS50016"/>
    </source>
</evidence>
<dbReference type="STRING" id="130081.M2W1Y1"/>
<dbReference type="EMBL" id="KB454506">
    <property type="protein sequence ID" value="EME29691.1"/>
    <property type="molecule type" value="Genomic_DNA"/>
</dbReference>
<keyword evidence="9" id="KW-0206">Cytoskeleton</keyword>
<dbReference type="Pfam" id="PF00628">
    <property type="entry name" value="PHD"/>
    <property type="match status" value="1"/>
</dbReference>
<feature type="compositionally biased region" description="Basic and acidic residues" evidence="12">
    <location>
        <begin position="859"/>
        <end position="974"/>
    </location>
</feature>
<feature type="compositionally biased region" description="Basic and acidic residues" evidence="12">
    <location>
        <begin position="171"/>
        <end position="187"/>
    </location>
</feature>
<feature type="compositionally biased region" description="Acidic residues" evidence="12">
    <location>
        <begin position="123"/>
        <end position="138"/>
    </location>
</feature>
<dbReference type="Gene3D" id="3.30.40.10">
    <property type="entry name" value="Zinc/RING finger domain, C3HC4 (zinc finger)"/>
    <property type="match status" value="1"/>
</dbReference>
<comment type="subcellular location">
    <subcellularLocation>
        <location evidence="2">Cytoplasm</location>
        <location evidence="2">Cytoskeleton</location>
        <location evidence="2">Spindle</location>
    </subcellularLocation>
    <subcellularLocation>
        <location evidence="1">Nucleus</location>
    </subcellularLocation>
</comment>
<dbReference type="SUPFAM" id="SSF57903">
    <property type="entry name" value="FYVE/PHD zinc finger"/>
    <property type="match status" value="1"/>
</dbReference>
<dbReference type="InterPro" id="IPR013083">
    <property type="entry name" value="Znf_RING/FYVE/PHD"/>
</dbReference>
<comment type="similarity">
    <text evidence="3">Belongs to the INCENP family.</text>
</comment>
<accession>M2W1Y1</accession>
<evidence type="ECO:0000256" key="6">
    <source>
        <dbReference type="ARBA" id="ARBA00022771"/>
    </source>
</evidence>
<feature type="region of interest" description="Disordered" evidence="12">
    <location>
        <begin position="457"/>
        <end position="522"/>
    </location>
</feature>
<keyword evidence="4" id="KW-0963">Cytoplasm</keyword>
<dbReference type="OrthoDB" id="6123at2759"/>
<feature type="region of interest" description="Disordered" evidence="12">
    <location>
        <begin position="618"/>
        <end position="1055"/>
    </location>
</feature>
<feature type="compositionally biased region" description="Basic and acidic residues" evidence="12">
    <location>
        <begin position="734"/>
        <end position="745"/>
    </location>
</feature>
<dbReference type="OMA" id="CKDKPDP"/>
<feature type="compositionally biased region" description="Polar residues" evidence="12">
    <location>
        <begin position="327"/>
        <end position="336"/>
    </location>
</feature>
<dbReference type="InterPro" id="IPR019786">
    <property type="entry name" value="Zinc_finger_PHD-type_CS"/>
</dbReference>
<gene>
    <name evidence="14" type="ORF">Gasu_29130</name>
</gene>
<feature type="region of interest" description="Disordered" evidence="12">
    <location>
        <begin position="287"/>
        <end position="391"/>
    </location>
</feature>
<dbReference type="RefSeq" id="XP_005706211.1">
    <property type="nucleotide sequence ID" value="XM_005706154.1"/>
</dbReference>
<dbReference type="GO" id="GO:0008270">
    <property type="term" value="F:zinc ion binding"/>
    <property type="evidence" value="ECO:0007669"/>
    <property type="project" value="UniProtKB-KW"/>
</dbReference>
<dbReference type="InterPro" id="IPR019787">
    <property type="entry name" value="Znf_PHD-finger"/>
</dbReference>
<keyword evidence="8" id="KW-0862">Zinc</keyword>
<feature type="compositionally biased region" description="Low complexity" evidence="12">
    <location>
        <begin position="723"/>
        <end position="733"/>
    </location>
</feature>
<dbReference type="SMART" id="SM00249">
    <property type="entry name" value="PHD"/>
    <property type="match status" value="1"/>
</dbReference>
<evidence type="ECO:0000256" key="8">
    <source>
        <dbReference type="ARBA" id="ARBA00022833"/>
    </source>
</evidence>